<gene>
    <name evidence="1" type="primary">ORF53087</name>
</gene>
<evidence type="ECO:0000313" key="1">
    <source>
        <dbReference type="EMBL" id="CEK64837.1"/>
    </source>
</evidence>
<dbReference type="EMBL" id="HACG01017972">
    <property type="protein sequence ID" value="CEK64837.1"/>
    <property type="molecule type" value="Transcribed_RNA"/>
</dbReference>
<protein>
    <submittedName>
        <fullName evidence="1">Uncharacterized protein</fullName>
    </submittedName>
</protein>
<reference evidence="1" key="1">
    <citation type="submission" date="2014-12" db="EMBL/GenBank/DDBJ databases">
        <title>Insight into the proteome of Arion vulgaris.</title>
        <authorList>
            <person name="Aradska J."/>
            <person name="Bulat T."/>
            <person name="Smidak R."/>
            <person name="Sarate P."/>
            <person name="Gangsoo J."/>
            <person name="Sialana F."/>
            <person name="Bilban M."/>
            <person name="Lubec G."/>
        </authorList>
    </citation>
    <scope>NUCLEOTIDE SEQUENCE</scope>
    <source>
        <tissue evidence="1">Skin</tissue>
    </source>
</reference>
<accession>A0A0B6Z8Z1</accession>
<feature type="non-terminal residue" evidence="1">
    <location>
        <position position="1"/>
    </location>
</feature>
<feature type="non-terminal residue" evidence="1">
    <location>
        <position position="144"/>
    </location>
</feature>
<name>A0A0B6Z8Z1_9EUPU</name>
<proteinExistence type="predicted"/>
<dbReference type="AlphaFoldDB" id="A0A0B6Z8Z1"/>
<sequence length="144" mass="15811">DLGHAFEKLTNHCFYSGDIAMSTYQRPSLKQAGERSSTPVRGAVANHRVAVRHQSGTPTPRRTIPNEQEGSAISAVETENSMTNTASSITICQETVEAGTTDVPLEASINNSRVLRDESNFIQNVGQFYNLQDMSDVILKIEKQ</sequence>
<organism evidence="1">
    <name type="scientific">Arion vulgaris</name>
    <dbReference type="NCBI Taxonomy" id="1028688"/>
    <lineage>
        <taxon>Eukaryota</taxon>
        <taxon>Metazoa</taxon>
        <taxon>Spiralia</taxon>
        <taxon>Lophotrochozoa</taxon>
        <taxon>Mollusca</taxon>
        <taxon>Gastropoda</taxon>
        <taxon>Heterobranchia</taxon>
        <taxon>Euthyneura</taxon>
        <taxon>Panpulmonata</taxon>
        <taxon>Eupulmonata</taxon>
        <taxon>Stylommatophora</taxon>
        <taxon>Helicina</taxon>
        <taxon>Arionoidea</taxon>
        <taxon>Arionidae</taxon>
        <taxon>Arion</taxon>
    </lineage>
</organism>